<accession>A0A317NM36</accession>
<gene>
    <name evidence="1" type="ORF">DFR69_10473</name>
</gene>
<comment type="caution">
    <text evidence="1">The sequence shown here is derived from an EMBL/GenBank/DDBJ whole genome shotgun (WGS) entry which is preliminary data.</text>
</comment>
<dbReference type="InterPro" id="IPR019239">
    <property type="entry name" value="VapB_antitoxin"/>
</dbReference>
<evidence type="ECO:0000313" key="1">
    <source>
        <dbReference type="EMBL" id="PWV75972.1"/>
    </source>
</evidence>
<name>A0A317NM36_9NOCA</name>
<protein>
    <submittedName>
        <fullName evidence="1">VapB protein of antitoxin of type II toxin-antitoxin system</fullName>
    </submittedName>
</protein>
<keyword evidence="2" id="KW-1185">Reference proteome</keyword>
<dbReference type="AlphaFoldDB" id="A0A317NM36"/>
<dbReference type="EMBL" id="QGTL01000004">
    <property type="protein sequence ID" value="PWV75972.1"/>
    <property type="molecule type" value="Genomic_DNA"/>
</dbReference>
<dbReference type="RefSeq" id="WP_110037662.1">
    <property type="nucleotide sequence ID" value="NZ_JARWQV010000127.1"/>
</dbReference>
<proteinExistence type="predicted"/>
<evidence type="ECO:0000313" key="2">
    <source>
        <dbReference type="Proteomes" id="UP000246410"/>
    </source>
</evidence>
<organism evidence="1 2">
    <name type="scientific">Nocardia neocaledoniensis</name>
    <dbReference type="NCBI Taxonomy" id="236511"/>
    <lineage>
        <taxon>Bacteria</taxon>
        <taxon>Bacillati</taxon>
        <taxon>Actinomycetota</taxon>
        <taxon>Actinomycetes</taxon>
        <taxon>Mycobacteriales</taxon>
        <taxon>Nocardiaceae</taxon>
        <taxon>Nocardia</taxon>
    </lineage>
</organism>
<dbReference type="Proteomes" id="UP000246410">
    <property type="component" value="Unassembled WGS sequence"/>
</dbReference>
<sequence length="66" mass="7247">MSRTLIDIDDDALALAAEELGTKTKVATVNAALREVANRRAVAKMLQQFRDTDTDLSPEGMKGAWR</sequence>
<dbReference type="Pfam" id="PF09957">
    <property type="entry name" value="VapB_antitoxin"/>
    <property type="match status" value="1"/>
</dbReference>
<reference evidence="1 2" key="1">
    <citation type="submission" date="2018-05" db="EMBL/GenBank/DDBJ databases">
        <title>Genomic Encyclopedia of Type Strains, Phase IV (KMG-IV): sequencing the most valuable type-strain genomes for metagenomic binning, comparative biology and taxonomic classification.</title>
        <authorList>
            <person name="Goeker M."/>
        </authorList>
    </citation>
    <scope>NUCLEOTIDE SEQUENCE [LARGE SCALE GENOMIC DNA]</scope>
    <source>
        <strain evidence="1 2">DSM 44717</strain>
    </source>
</reference>